<dbReference type="InterPro" id="IPR003903">
    <property type="entry name" value="UIM_dom"/>
</dbReference>
<dbReference type="PROSITE" id="PS50330">
    <property type="entry name" value="UIM"/>
    <property type="match status" value="1"/>
</dbReference>
<comment type="caution">
    <text evidence="2">The sequence shown here is derived from an EMBL/GenBank/DDBJ whole genome shotgun (WGS) entry which is preliminary data.</text>
</comment>
<sequence length="458" mass="49636">MGIAKAMRTSMKLHDPFAIAGVIVLCLLSTLALILLFCVARRAGLAEHKKQRRASAMLNVTREVGDFYTPPSMFSRDYQPVPQDGRVSTEMQPMPAATTTSPDAAREQTAYQPLTTLDSLPPQSATTVPNVVVLPATPPQSRRSAAQGAPPTATWAPASGGNRRRSGNRDSLQLPSQCSNPSFGGDRERTNRADGPPPRSGHRNESPTSTPASAPPSANHTSTTTRAAQAEGISPRSSVRCLTSQIQTPRAGLDHDDNMRLPQSSAYPPMPIRVHRPEQHGRRQLSDGERLPFQQPRNPGNRATYPQAVPQAPPQGIQIAGQEHPAILRPRGSLEIVANSRPQSRGSREARPIRLSPVRESQEPQSPLPPLSAVPQPPSQDPSAMPGPSRLAAVPRHQRLPSSPTLGSFTWEGRPQSEGTWFNDKNEEDEDLDRAIALSLADEANASRYRSGRRSRGE</sequence>
<dbReference type="AlphaFoldDB" id="A0A139IW81"/>
<feature type="region of interest" description="Disordered" evidence="1">
    <location>
        <begin position="135"/>
        <end position="315"/>
    </location>
</feature>
<keyword evidence="3" id="KW-1185">Reference proteome</keyword>
<proteinExistence type="predicted"/>
<evidence type="ECO:0000313" key="2">
    <source>
        <dbReference type="EMBL" id="KXT19001.1"/>
    </source>
</evidence>
<dbReference type="EMBL" id="LFZO01000001">
    <property type="protein sequence ID" value="KXT19001.1"/>
    <property type="molecule type" value="Genomic_DNA"/>
</dbReference>
<feature type="compositionally biased region" description="Polar residues" evidence="1">
    <location>
        <begin position="235"/>
        <end position="248"/>
    </location>
</feature>
<feature type="compositionally biased region" description="Low complexity" evidence="1">
    <location>
        <begin position="206"/>
        <end position="225"/>
    </location>
</feature>
<dbReference type="Proteomes" id="UP000073492">
    <property type="component" value="Unassembled WGS sequence"/>
</dbReference>
<feature type="compositionally biased region" description="Pro residues" evidence="1">
    <location>
        <begin position="366"/>
        <end position="380"/>
    </location>
</feature>
<evidence type="ECO:0000256" key="1">
    <source>
        <dbReference type="SAM" id="MobiDB-lite"/>
    </source>
</evidence>
<gene>
    <name evidence="2" type="ORF">AC579_8785</name>
</gene>
<accession>A0A139IW81</accession>
<protein>
    <submittedName>
        <fullName evidence="2">Uncharacterized protein</fullName>
    </submittedName>
</protein>
<name>A0A139IW81_9PEZI</name>
<evidence type="ECO:0000313" key="3">
    <source>
        <dbReference type="Proteomes" id="UP000073492"/>
    </source>
</evidence>
<feature type="region of interest" description="Disordered" evidence="1">
    <location>
        <begin position="338"/>
        <end position="428"/>
    </location>
</feature>
<feature type="compositionally biased region" description="Basic and acidic residues" evidence="1">
    <location>
        <begin position="275"/>
        <end position="290"/>
    </location>
</feature>
<feature type="region of interest" description="Disordered" evidence="1">
    <location>
        <begin position="74"/>
        <end position="106"/>
    </location>
</feature>
<dbReference type="OrthoDB" id="10492817at2759"/>
<organism evidence="2 3">
    <name type="scientific">Pseudocercospora musae</name>
    <dbReference type="NCBI Taxonomy" id="113226"/>
    <lineage>
        <taxon>Eukaryota</taxon>
        <taxon>Fungi</taxon>
        <taxon>Dikarya</taxon>
        <taxon>Ascomycota</taxon>
        <taxon>Pezizomycotina</taxon>
        <taxon>Dothideomycetes</taxon>
        <taxon>Dothideomycetidae</taxon>
        <taxon>Mycosphaerellales</taxon>
        <taxon>Mycosphaerellaceae</taxon>
        <taxon>Pseudocercospora</taxon>
    </lineage>
</organism>
<reference evidence="2 3" key="1">
    <citation type="submission" date="2015-07" db="EMBL/GenBank/DDBJ databases">
        <title>Comparative genomics of the Sigatoka disease complex on banana suggests a link between parallel evolutionary changes in Pseudocercospora fijiensis and Pseudocercospora eumusae and increased virulence on the banana host.</title>
        <authorList>
            <person name="Chang T.-C."/>
            <person name="Salvucci A."/>
            <person name="Crous P.W."/>
            <person name="Stergiopoulos I."/>
        </authorList>
    </citation>
    <scope>NUCLEOTIDE SEQUENCE [LARGE SCALE GENOMIC DNA]</scope>
    <source>
        <strain evidence="2 3">CBS 116634</strain>
    </source>
</reference>
<feature type="compositionally biased region" description="Polar residues" evidence="1">
    <location>
        <begin position="170"/>
        <end position="182"/>
    </location>
</feature>